<feature type="compositionally biased region" description="Pro residues" evidence="1">
    <location>
        <begin position="428"/>
        <end position="439"/>
    </location>
</feature>
<proteinExistence type="predicted"/>
<name>A0ABZ2FFE4_9MICO</name>
<feature type="transmembrane region" description="Helical" evidence="2">
    <location>
        <begin position="254"/>
        <end position="278"/>
    </location>
</feature>
<keyword evidence="2" id="KW-0812">Transmembrane</keyword>
<feature type="transmembrane region" description="Helical" evidence="2">
    <location>
        <begin position="109"/>
        <end position="134"/>
    </location>
</feature>
<feature type="transmembrane region" description="Helical" evidence="2">
    <location>
        <begin position="66"/>
        <end position="88"/>
    </location>
</feature>
<reference evidence="3 4" key="1">
    <citation type="submission" date="2022-09" db="EMBL/GenBank/DDBJ databases">
        <title>Complete genome sequence of Janibacter terrae strain COS04-44, PCL-degrading bacteria isolated from oil spilled coast.</title>
        <authorList>
            <person name="Park H."/>
            <person name="Kim J.Y."/>
            <person name="An S.H."/>
            <person name="Lee C.M."/>
            <person name="Weon H.-Y."/>
        </authorList>
    </citation>
    <scope>NUCLEOTIDE SEQUENCE [LARGE SCALE GENOMIC DNA]</scope>
    <source>
        <strain evidence="3 4">COS04-44</strain>
    </source>
</reference>
<feature type="region of interest" description="Disordered" evidence="1">
    <location>
        <begin position="300"/>
        <end position="369"/>
    </location>
</feature>
<gene>
    <name evidence="3" type="ORF">N5P18_03985</name>
</gene>
<feature type="transmembrane region" description="Helical" evidence="2">
    <location>
        <begin position="193"/>
        <end position="211"/>
    </location>
</feature>
<dbReference type="RefSeq" id="WP_338538751.1">
    <property type="nucleotide sequence ID" value="NZ_CP104874.1"/>
</dbReference>
<feature type="compositionally biased region" description="Low complexity" evidence="1">
    <location>
        <begin position="387"/>
        <end position="420"/>
    </location>
</feature>
<sequence length="455" mass="45573">MSVCDIPVISNVCDAVGEGTASLIAAPFDWLASSMAGAAAWLMETMWTVFDTTTLVDLNQDGFVSVYNIVFGIALFIIAIFFFLQLITGMIQRDPGALSRAALGAGKSILGSFVVITLTTVLLEIIDQLCIGLIQAAGETTESMGNQLLLLANALAGLNIAAPGVGAIVSIFLAGLMIAAIGIVWFSLLIRKALILVTVVLAPLALSGASWDVTKGWIGKWVTFLIALIVSKLVLVVVFLVAITQVATPIDAGLTAVTEPIAGIVLLGIAAFAPYMVYRLLSFVGFDLYNTMGAEQDAKNAMNRPLSIPTRGGEGPKKILDGSGDGGGDGDGDGGGSPPAAKPPASTETAGTETATAEAGTETAASSGPAAPVVAGVIVANEAAEAGPAAGNEVGTQADTAAAGAQNTGNTTPNDSSGDGSPSGGGTPPAPSTPVPNTPTEPSAPADPGPAGGKE</sequence>
<keyword evidence="2" id="KW-0472">Membrane</keyword>
<organism evidence="3 4">
    <name type="scientific">Janibacter terrae</name>
    <dbReference type="NCBI Taxonomy" id="103817"/>
    <lineage>
        <taxon>Bacteria</taxon>
        <taxon>Bacillati</taxon>
        <taxon>Actinomycetota</taxon>
        <taxon>Actinomycetes</taxon>
        <taxon>Micrococcales</taxon>
        <taxon>Intrasporangiaceae</taxon>
        <taxon>Janibacter</taxon>
    </lineage>
</organism>
<evidence type="ECO:0000313" key="3">
    <source>
        <dbReference type="EMBL" id="WWF06042.1"/>
    </source>
</evidence>
<keyword evidence="4" id="KW-1185">Reference proteome</keyword>
<protein>
    <submittedName>
        <fullName evidence="3">Conjugal transfer protein TrbL</fullName>
    </submittedName>
</protein>
<evidence type="ECO:0000313" key="4">
    <source>
        <dbReference type="Proteomes" id="UP001381003"/>
    </source>
</evidence>
<evidence type="ECO:0000256" key="2">
    <source>
        <dbReference type="SAM" id="Phobius"/>
    </source>
</evidence>
<dbReference type="Proteomes" id="UP001381003">
    <property type="component" value="Chromosome"/>
</dbReference>
<keyword evidence="2" id="KW-1133">Transmembrane helix</keyword>
<feature type="transmembrane region" description="Helical" evidence="2">
    <location>
        <begin position="154"/>
        <end position="186"/>
    </location>
</feature>
<accession>A0ABZ2FFE4</accession>
<dbReference type="EMBL" id="CP104874">
    <property type="protein sequence ID" value="WWF06042.1"/>
    <property type="molecule type" value="Genomic_DNA"/>
</dbReference>
<feature type="region of interest" description="Disordered" evidence="1">
    <location>
        <begin position="387"/>
        <end position="455"/>
    </location>
</feature>
<evidence type="ECO:0000256" key="1">
    <source>
        <dbReference type="SAM" id="MobiDB-lite"/>
    </source>
</evidence>
<feature type="compositionally biased region" description="Low complexity" evidence="1">
    <location>
        <begin position="345"/>
        <end position="369"/>
    </location>
</feature>
<feature type="compositionally biased region" description="Gly residues" evidence="1">
    <location>
        <begin position="323"/>
        <end position="337"/>
    </location>
</feature>
<feature type="transmembrane region" description="Helical" evidence="2">
    <location>
        <begin position="217"/>
        <end position="242"/>
    </location>
</feature>